<dbReference type="InterPro" id="IPR014722">
    <property type="entry name" value="Rib_uL2_dom2"/>
</dbReference>
<evidence type="ECO:0000313" key="7">
    <source>
        <dbReference type="EMBL" id="CAD9276560.1"/>
    </source>
</evidence>
<sequence>MMVTANKIPVAVTHDGRTLRYPDPDVKVNDSVKVNIATGKMSDILTFELGAMVMIVRGGNTGRIGQLMHVEKHEGSFDIVTIKDVKGNTFATRLTNIFIIGSGNQPQLTLPKGRGIKKTILQERAEAEARGDL</sequence>
<keyword evidence="5" id="KW-0687">Ribonucleoprotein</keyword>
<gene>
    <name evidence="7" type="ORF">GOCE00092_LOCUS5468</name>
</gene>
<comment type="similarity">
    <text evidence="1">Belongs to the eukaryotic ribosomal protein eS4 family.</text>
</comment>
<dbReference type="Gene3D" id="2.30.30.30">
    <property type="match status" value="1"/>
</dbReference>
<evidence type="ECO:0000256" key="2">
    <source>
        <dbReference type="ARBA" id="ARBA00022730"/>
    </source>
</evidence>
<dbReference type="EMBL" id="HBGK01010529">
    <property type="protein sequence ID" value="CAD9276560.1"/>
    <property type="molecule type" value="Transcribed_RNA"/>
</dbReference>
<dbReference type="Pfam" id="PF00900">
    <property type="entry name" value="Ribosomal_S4e"/>
    <property type="match status" value="1"/>
</dbReference>
<keyword evidence="2" id="KW-0699">rRNA-binding</keyword>
<dbReference type="SMART" id="SM00739">
    <property type="entry name" value="KOW"/>
    <property type="match status" value="1"/>
</dbReference>
<evidence type="ECO:0000256" key="5">
    <source>
        <dbReference type="ARBA" id="ARBA00023274"/>
    </source>
</evidence>
<dbReference type="FunFam" id="2.30.30.30:FF:000005">
    <property type="entry name" value="40S ribosomal protein S4"/>
    <property type="match status" value="1"/>
</dbReference>
<evidence type="ECO:0000259" key="6">
    <source>
        <dbReference type="SMART" id="SM00739"/>
    </source>
</evidence>
<dbReference type="PANTHER" id="PTHR11581">
    <property type="entry name" value="30S/40S RIBOSOMAL PROTEIN S4"/>
    <property type="match status" value="1"/>
</dbReference>
<dbReference type="CDD" id="cd06087">
    <property type="entry name" value="KOW_RPS4"/>
    <property type="match status" value="1"/>
</dbReference>
<reference evidence="7" key="1">
    <citation type="submission" date="2021-01" db="EMBL/GenBank/DDBJ databases">
        <authorList>
            <person name="Corre E."/>
            <person name="Pelletier E."/>
            <person name="Niang G."/>
            <person name="Scheremetjew M."/>
            <person name="Finn R."/>
            <person name="Kale V."/>
            <person name="Holt S."/>
            <person name="Cochrane G."/>
            <person name="Meng A."/>
            <person name="Brown T."/>
            <person name="Cohen L."/>
        </authorList>
    </citation>
    <scope>NUCLEOTIDE SEQUENCE</scope>
    <source>
        <strain evidence="7">CCMP 410</strain>
    </source>
</reference>
<feature type="domain" description="KOW" evidence="6">
    <location>
        <begin position="46"/>
        <end position="73"/>
    </location>
</feature>
<accession>A0A7S1Y1Z2</accession>
<dbReference type="AlphaFoldDB" id="A0A7S1Y1Z2"/>
<dbReference type="GO" id="GO:0003735">
    <property type="term" value="F:structural constituent of ribosome"/>
    <property type="evidence" value="ECO:0007669"/>
    <property type="project" value="InterPro"/>
</dbReference>
<dbReference type="InterPro" id="IPR041982">
    <property type="entry name" value="Ribosomal_eS4_KOW"/>
</dbReference>
<protein>
    <recommendedName>
        <fullName evidence="6">KOW domain-containing protein</fullName>
    </recommendedName>
</protein>
<dbReference type="Gene3D" id="2.40.50.740">
    <property type="match status" value="1"/>
</dbReference>
<dbReference type="GO" id="GO:0022627">
    <property type="term" value="C:cytosolic small ribosomal subunit"/>
    <property type="evidence" value="ECO:0007669"/>
    <property type="project" value="TreeGrafter"/>
</dbReference>
<evidence type="ECO:0000256" key="4">
    <source>
        <dbReference type="ARBA" id="ARBA00022980"/>
    </source>
</evidence>
<dbReference type="InterPro" id="IPR000876">
    <property type="entry name" value="Ribosomal_eS4"/>
</dbReference>
<dbReference type="InterPro" id="IPR032277">
    <property type="entry name" value="Ribosomal_eS4_C"/>
</dbReference>
<proteinExistence type="inferred from homology"/>
<name>A0A7S1Y1Z2_9STRA</name>
<dbReference type="Pfam" id="PF00467">
    <property type="entry name" value="KOW"/>
    <property type="match status" value="1"/>
</dbReference>
<keyword evidence="4" id="KW-0689">Ribosomal protein</keyword>
<organism evidence="7">
    <name type="scientific">Grammatophora oceanica</name>
    <dbReference type="NCBI Taxonomy" id="210454"/>
    <lineage>
        <taxon>Eukaryota</taxon>
        <taxon>Sar</taxon>
        <taxon>Stramenopiles</taxon>
        <taxon>Ochrophyta</taxon>
        <taxon>Bacillariophyta</taxon>
        <taxon>Fragilariophyceae</taxon>
        <taxon>Fragilariophycidae</taxon>
        <taxon>Rhabdonematales</taxon>
        <taxon>Grammatophoraceae</taxon>
        <taxon>Grammatophora</taxon>
    </lineage>
</organism>
<dbReference type="GO" id="GO:0006412">
    <property type="term" value="P:translation"/>
    <property type="evidence" value="ECO:0007669"/>
    <property type="project" value="InterPro"/>
</dbReference>
<dbReference type="InterPro" id="IPR005824">
    <property type="entry name" value="KOW"/>
</dbReference>
<evidence type="ECO:0000256" key="3">
    <source>
        <dbReference type="ARBA" id="ARBA00022884"/>
    </source>
</evidence>
<dbReference type="InterPro" id="IPR038237">
    <property type="entry name" value="Ribosomal_eS4_central_sf"/>
</dbReference>
<dbReference type="PANTHER" id="PTHR11581:SF0">
    <property type="entry name" value="SMALL RIBOSOMAL SUBUNIT PROTEIN ES4"/>
    <property type="match status" value="1"/>
</dbReference>
<dbReference type="Pfam" id="PF16121">
    <property type="entry name" value="40S_S4_C"/>
    <property type="match status" value="1"/>
</dbReference>
<dbReference type="InterPro" id="IPR013845">
    <property type="entry name" value="Ribosomal_eS4_central_region"/>
</dbReference>
<keyword evidence="3" id="KW-0694">RNA-binding</keyword>
<dbReference type="FunFam" id="2.40.50.740:FF:000001">
    <property type="entry name" value="40S ribosomal protein S4"/>
    <property type="match status" value="1"/>
</dbReference>
<dbReference type="GO" id="GO:0019843">
    <property type="term" value="F:rRNA binding"/>
    <property type="evidence" value="ECO:0007669"/>
    <property type="project" value="UniProtKB-KW"/>
</dbReference>
<evidence type="ECO:0000256" key="1">
    <source>
        <dbReference type="ARBA" id="ARBA00007500"/>
    </source>
</evidence>